<keyword evidence="1" id="KW-0597">Phosphoprotein</keyword>
<proteinExistence type="predicted"/>
<dbReference type="Proteomes" id="UP001232343">
    <property type="component" value="Unassembled WGS sequence"/>
</dbReference>
<feature type="modified residue" description="4-aspartylphosphate" evidence="1">
    <location>
        <position position="55"/>
    </location>
</feature>
<keyword evidence="4" id="KW-0238">DNA-binding</keyword>
<dbReference type="PROSITE" id="PS50930">
    <property type="entry name" value="HTH_LYTTR"/>
    <property type="match status" value="1"/>
</dbReference>
<dbReference type="Pfam" id="PF04397">
    <property type="entry name" value="LytTR"/>
    <property type="match status" value="1"/>
</dbReference>
<comment type="caution">
    <text evidence="4">The sequence shown here is derived from an EMBL/GenBank/DDBJ whole genome shotgun (WGS) entry which is preliminary data.</text>
</comment>
<dbReference type="RefSeq" id="WP_244682856.1">
    <property type="nucleotide sequence ID" value="NZ_JALIRM010000013.1"/>
</dbReference>
<dbReference type="Pfam" id="PF00072">
    <property type="entry name" value="Response_reg"/>
    <property type="match status" value="1"/>
</dbReference>
<keyword evidence="4" id="KW-0808">Transferase</keyword>
<dbReference type="Gene3D" id="3.40.50.2300">
    <property type="match status" value="1"/>
</dbReference>
<dbReference type="GO" id="GO:0016740">
    <property type="term" value="F:transferase activity"/>
    <property type="evidence" value="ECO:0007669"/>
    <property type="project" value="UniProtKB-KW"/>
</dbReference>
<dbReference type="SMART" id="SM00850">
    <property type="entry name" value="LytTR"/>
    <property type="match status" value="1"/>
</dbReference>
<organism evidence="4 5">
    <name type="scientific">Lederbergia wuyishanensis</name>
    <dbReference type="NCBI Taxonomy" id="1347903"/>
    <lineage>
        <taxon>Bacteria</taxon>
        <taxon>Bacillati</taxon>
        <taxon>Bacillota</taxon>
        <taxon>Bacilli</taxon>
        <taxon>Bacillales</taxon>
        <taxon>Bacillaceae</taxon>
        <taxon>Lederbergia</taxon>
    </lineage>
</organism>
<name>A0ABU0D864_9BACI</name>
<evidence type="ECO:0000259" key="2">
    <source>
        <dbReference type="PROSITE" id="PS50110"/>
    </source>
</evidence>
<dbReference type="PANTHER" id="PTHR37299:SF1">
    <property type="entry name" value="STAGE 0 SPORULATION PROTEIN A HOMOLOG"/>
    <property type="match status" value="1"/>
</dbReference>
<feature type="domain" description="Response regulatory" evidence="2">
    <location>
        <begin position="4"/>
        <end position="118"/>
    </location>
</feature>
<evidence type="ECO:0000259" key="3">
    <source>
        <dbReference type="PROSITE" id="PS50930"/>
    </source>
</evidence>
<feature type="domain" description="HTH LytTR-type" evidence="3">
    <location>
        <begin position="132"/>
        <end position="239"/>
    </location>
</feature>
<evidence type="ECO:0000313" key="5">
    <source>
        <dbReference type="Proteomes" id="UP001232343"/>
    </source>
</evidence>
<evidence type="ECO:0000256" key="1">
    <source>
        <dbReference type="PROSITE-ProRule" id="PRU00169"/>
    </source>
</evidence>
<keyword evidence="5" id="KW-1185">Reference proteome</keyword>
<reference evidence="4 5" key="1">
    <citation type="submission" date="2023-07" db="EMBL/GenBank/DDBJ databases">
        <title>Genomic Encyclopedia of Type Strains, Phase IV (KMG-IV): sequencing the most valuable type-strain genomes for metagenomic binning, comparative biology and taxonomic classification.</title>
        <authorList>
            <person name="Goeker M."/>
        </authorList>
    </citation>
    <scope>NUCLEOTIDE SEQUENCE [LARGE SCALE GENOMIC DNA]</scope>
    <source>
        <strain evidence="4 5">DSM 27848</strain>
    </source>
</reference>
<dbReference type="InterPro" id="IPR046947">
    <property type="entry name" value="LytR-like"/>
</dbReference>
<accession>A0ABU0D864</accession>
<evidence type="ECO:0000313" key="4">
    <source>
        <dbReference type="EMBL" id="MDQ0344612.1"/>
    </source>
</evidence>
<protein>
    <submittedName>
        <fullName evidence="4">DNA-binding LytR/AlgR family response regulator</fullName>
    </submittedName>
</protein>
<dbReference type="InterPro" id="IPR001789">
    <property type="entry name" value="Sig_transdc_resp-reg_receiver"/>
</dbReference>
<dbReference type="PANTHER" id="PTHR37299">
    <property type="entry name" value="TRANSCRIPTIONAL REGULATOR-RELATED"/>
    <property type="match status" value="1"/>
</dbReference>
<dbReference type="SMART" id="SM00448">
    <property type="entry name" value="REC"/>
    <property type="match status" value="1"/>
</dbReference>
<dbReference type="PROSITE" id="PS50110">
    <property type="entry name" value="RESPONSE_REGULATORY"/>
    <property type="match status" value="1"/>
</dbReference>
<dbReference type="GO" id="GO:0003677">
    <property type="term" value="F:DNA binding"/>
    <property type="evidence" value="ECO:0007669"/>
    <property type="project" value="UniProtKB-KW"/>
</dbReference>
<dbReference type="Gene3D" id="2.40.50.1020">
    <property type="entry name" value="LytTr DNA-binding domain"/>
    <property type="match status" value="1"/>
</dbReference>
<gene>
    <name evidence="4" type="ORF">J2S14_003456</name>
</gene>
<dbReference type="SUPFAM" id="SSF52172">
    <property type="entry name" value="CheY-like"/>
    <property type="match status" value="1"/>
</dbReference>
<dbReference type="InterPro" id="IPR011006">
    <property type="entry name" value="CheY-like_superfamily"/>
</dbReference>
<dbReference type="EMBL" id="JAUSUO010000010">
    <property type="protein sequence ID" value="MDQ0344612.1"/>
    <property type="molecule type" value="Genomic_DNA"/>
</dbReference>
<dbReference type="InterPro" id="IPR007492">
    <property type="entry name" value="LytTR_DNA-bd_dom"/>
</dbReference>
<sequence length="245" mass="28129">MEINVLLVDDDQTCIESLKTCLRSFSFINIIGEVNNAFDAIRFLQKNEVDLVFLDIEMDGTNGLELATHLKSTHPDILVIFVTGHPGFALKSFEVHPVDYLTKPINMLRLEKALEKVKEIKNPHTPKFDQKIGIKVAGGIRIVNVDDILYLEKRGRKVFIECEEGDSFDCSESMQTLEMIFSQYGFFRSHQSFLIAIDKIKAIYPDSFTRSYSIEMNHNAMKLPLSRNNYQELKDLLYAKGVHIY</sequence>